<name>A0AAD2JXW2_9AGAR</name>
<dbReference type="EMBL" id="CAVNYO010000136">
    <property type="protein sequence ID" value="CAK5267939.1"/>
    <property type="molecule type" value="Genomic_DNA"/>
</dbReference>
<evidence type="ECO:0000259" key="2">
    <source>
        <dbReference type="SMART" id="SM01117"/>
    </source>
</evidence>
<dbReference type="Proteomes" id="UP001295794">
    <property type="component" value="Unassembled WGS sequence"/>
</dbReference>
<gene>
    <name evidence="3" type="ORF">MYCIT1_LOCUS10869</name>
</gene>
<protein>
    <recommendedName>
        <fullName evidence="2">Cytochrome b5 heme-binding domain-containing protein</fullName>
    </recommendedName>
</protein>
<dbReference type="FunFam" id="3.10.120.10:FF:000003">
    <property type="entry name" value="membrane-associated progesterone receptor component 1"/>
    <property type="match status" value="1"/>
</dbReference>
<dbReference type="Pfam" id="PF00173">
    <property type="entry name" value="Cyt-b5"/>
    <property type="match status" value="1"/>
</dbReference>
<keyword evidence="4" id="KW-1185">Reference proteome</keyword>
<feature type="domain" description="Cytochrome b5 heme-binding" evidence="2">
    <location>
        <begin position="16"/>
        <end position="112"/>
    </location>
</feature>
<dbReference type="InterPro" id="IPR001199">
    <property type="entry name" value="Cyt_B5-like_heme/steroid-bd"/>
</dbReference>
<dbReference type="AlphaFoldDB" id="A0AAD2JXW2"/>
<dbReference type="InterPro" id="IPR036400">
    <property type="entry name" value="Cyt_B5-like_heme/steroid_sf"/>
</dbReference>
<dbReference type="GO" id="GO:0016020">
    <property type="term" value="C:membrane"/>
    <property type="evidence" value="ECO:0007669"/>
    <property type="project" value="TreeGrafter"/>
</dbReference>
<organism evidence="3 4">
    <name type="scientific">Mycena citricolor</name>
    <dbReference type="NCBI Taxonomy" id="2018698"/>
    <lineage>
        <taxon>Eukaryota</taxon>
        <taxon>Fungi</taxon>
        <taxon>Dikarya</taxon>
        <taxon>Basidiomycota</taxon>
        <taxon>Agaricomycotina</taxon>
        <taxon>Agaricomycetes</taxon>
        <taxon>Agaricomycetidae</taxon>
        <taxon>Agaricales</taxon>
        <taxon>Marasmiineae</taxon>
        <taxon>Mycenaceae</taxon>
        <taxon>Mycena</taxon>
    </lineage>
</organism>
<accession>A0AAD2JXW2</accession>
<dbReference type="SMART" id="SM01117">
    <property type="entry name" value="Cyt-b5"/>
    <property type="match status" value="1"/>
</dbReference>
<dbReference type="Gene3D" id="3.10.120.10">
    <property type="entry name" value="Cytochrome b5-like heme/steroid binding domain"/>
    <property type="match status" value="1"/>
</dbReference>
<dbReference type="InterPro" id="IPR050577">
    <property type="entry name" value="MAPR/NEUFC/NENF-like"/>
</dbReference>
<evidence type="ECO:0000313" key="4">
    <source>
        <dbReference type="Proteomes" id="UP001295794"/>
    </source>
</evidence>
<dbReference type="SUPFAM" id="SSF55856">
    <property type="entry name" value="Cytochrome b5-like heme/steroid binding domain"/>
    <property type="match status" value="1"/>
</dbReference>
<comment type="caution">
    <text evidence="3">The sequence shown here is derived from an EMBL/GenBank/DDBJ whole genome shotgun (WGS) entry which is preliminary data.</text>
</comment>
<sequence length="144" mass="15890">MQPPRDDLAPPKDDPYTLEDLRQFDGRDESKPIYVSVKGTVFDVTRKAEVYGLGRSYNVFAGKDPSKGMGMSSLKEEDAVPDYSGLNEADRGVLDDWYNFFTLRYDIVGKVVDHPQVLAPLDEANVAASAKDKEKESAPPTSSA</sequence>
<dbReference type="GO" id="GO:0020037">
    <property type="term" value="F:heme binding"/>
    <property type="evidence" value="ECO:0007669"/>
    <property type="project" value="UniProtKB-ARBA"/>
</dbReference>
<dbReference type="PANTHER" id="PTHR10281:SF115">
    <property type="entry name" value="BINDING PROTEIN, PUTATIVE (AFU_ORTHOLOGUE AFUA_4G06240)-RELATED"/>
    <property type="match status" value="1"/>
</dbReference>
<reference evidence="3" key="1">
    <citation type="submission" date="2023-11" db="EMBL/GenBank/DDBJ databases">
        <authorList>
            <person name="De Vega J J."/>
            <person name="De Vega J J."/>
        </authorList>
    </citation>
    <scope>NUCLEOTIDE SEQUENCE</scope>
</reference>
<dbReference type="GO" id="GO:0005783">
    <property type="term" value="C:endoplasmic reticulum"/>
    <property type="evidence" value="ECO:0007669"/>
    <property type="project" value="TreeGrafter"/>
</dbReference>
<comment type="similarity">
    <text evidence="1">Belongs to the cytochrome b5 family. MAPR subfamily.</text>
</comment>
<evidence type="ECO:0000313" key="3">
    <source>
        <dbReference type="EMBL" id="CAK5267939.1"/>
    </source>
</evidence>
<proteinExistence type="inferred from homology"/>
<evidence type="ECO:0000256" key="1">
    <source>
        <dbReference type="ARBA" id="ARBA00038357"/>
    </source>
</evidence>
<dbReference type="PANTHER" id="PTHR10281">
    <property type="entry name" value="MEMBRANE-ASSOCIATED PROGESTERONE RECEPTOR COMPONENT-RELATED"/>
    <property type="match status" value="1"/>
</dbReference>